<evidence type="ECO:0000259" key="3">
    <source>
        <dbReference type="PROSITE" id="PS50905"/>
    </source>
</evidence>
<dbReference type="Pfam" id="PF00210">
    <property type="entry name" value="Ferritin"/>
    <property type="match status" value="1"/>
</dbReference>
<accession>A0A6J7EPL9</accession>
<reference evidence="4" key="1">
    <citation type="submission" date="2020-05" db="EMBL/GenBank/DDBJ databases">
        <authorList>
            <person name="Chiriac C."/>
            <person name="Salcher M."/>
            <person name="Ghai R."/>
            <person name="Kavagutti S V."/>
        </authorList>
    </citation>
    <scope>NUCLEOTIDE SEQUENCE</scope>
</reference>
<dbReference type="GO" id="GO:0004322">
    <property type="term" value="F:ferroxidase activity"/>
    <property type="evidence" value="ECO:0007669"/>
    <property type="project" value="TreeGrafter"/>
</dbReference>
<dbReference type="GO" id="GO:0005829">
    <property type="term" value="C:cytosol"/>
    <property type="evidence" value="ECO:0007669"/>
    <property type="project" value="TreeGrafter"/>
</dbReference>
<dbReference type="PANTHER" id="PTHR30295">
    <property type="entry name" value="BACTERIOFERRITIN"/>
    <property type="match status" value="1"/>
</dbReference>
<dbReference type="InterPro" id="IPR012347">
    <property type="entry name" value="Ferritin-like"/>
</dbReference>
<evidence type="ECO:0000256" key="1">
    <source>
        <dbReference type="ARBA" id="ARBA00022434"/>
    </source>
</evidence>
<organism evidence="4">
    <name type="scientific">freshwater metagenome</name>
    <dbReference type="NCBI Taxonomy" id="449393"/>
    <lineage>
        <taxon>unclassified sequences</taxon>
        <taxon>metagenomes</taxon>
        <taxon>ecological metagenomes</taxon>
    </lineage>
</organism>
<dbReference type="EMBL" id="CAFBLQ010000226">
    <property type="protein sequence ID" value="CAB4883190.1"/>
    <property type="molecule type" value="Genomic_DNA"/>
</dbReference>
<gene>
    <name evidence="4" type="ORF">UFOPK3423_01552</name>
</gene>
<dbReference type="PANTHER" id="PTHR30295:SF1">
    <property type="entry name" value="DNA PROTECTION DURING STARVATION PROTEIN"/>
    <property type="match status" value="1"/>
</dbReference>
<dbReference type="SUPFAM" id="SSF47240">
    <property type="entry name" value="Ferritin-like"/>
    <property type="match status" value="1"/>
</dbReference>
<dbReference type="GO" id="GO:0006879">
    <property type="term" value="P:intracellular iron ion homeostasis"/>
    <property type="evidence" value="ECO:0007669"/>
    <property type="project" value="UniProtKB-KW"/>
</dbReference>
<name>A0A6J7EPL9_9ZZZZ</name>
<dbReference type="InterPro" id="IPR009040">
    <property type="entry name" value="Ferritin-like_diiron"/>
</dbReference>
<proteinExistence type="predicted"/>
<dbReference type="GO" id="GO:0020037">
    <property type="term" value="F:heme binding"/>
    <property type="evidence" value="ECO:0007669"/>
    <property type="project" value="TreeGrafter"/>
</dbReference>
<dbReference type="InterPro" id="IPR008331">
    <property type="entry name" value="Ferritin_DPS_dom"/>
</dbReference>
<dbReference type="AlphaFoldDB" id="A0A6J7EPL9"/>
<dbReference type="GO" id="GO:0008199">
    <property type="term" value="F:ferric iron binding"/>
    <property type="evidence" value="ECO:0007669"/>
    <property type="project" value="InterPro"/>
</dbReference>
<keyword evidence="1" id="KW-0409">Iron storage</keyword>
<dbReference type="Gene3D" id="1.20.1260.10">
    <property type="match status" value="1"/>
</dbReference>
<sequence>MSAQTATTGVLAESSSTKREEILEMLTKAYWMEVETVMSYIANSVNPDGVRAQEIIESLQRDVPEELGHAKQFANRIKELYGVVPGSMQFTAEQTYLQPPERQTDIVHVIKGVIEAETGAIEHYNRIIETTDGLDWVTQDMVISILRDEERHRRLFEGYLREYETDSTWNAHAA</sequence>
<dbReference type="InterPro" id="IPR009078">
    <property type="entry name" value="Ferritin-like_SF"/>
</dbReference>
<dbReference type="PROSITE" id="PS50905">
    <property type="entry name" value="FERRITIN_LIKE"/>
    <property type="match status" value="1"/>
</dbReference>
<evidence type="ECO:0000313" key="4">
    <source>
        <dbReference type="EMBL" id="CAB4883190.1"/>
    </source>
</evidence>
<protein>
    <submittedName>
        <fullName evidence="4">Unannotated protein</fullName>
    </submittedName>
</protein>
<feature type="domain" description="Ferritin-like diiron" evidence="3">
    <location>
        <begin position="16"/>
        <end position="167"/>
    </location>
</feature>
<keyword evidence="2" id="KW-0408">Iron</keyword>
<evidence type="ECO:0000256" key="2">
    <source>
        <dbReference type="ARBA" id="ARBA00023004"/>
    </source>
</evidence>